<name>A0A0F7HLD4_9STAP</name>
<organism evidence="2 4">
    <name type="scientific">Salinicoccus halodurans</name>
    <dbReference type="NCBI Taxonomy" id="407035"/>
    <lineage>
        <taxon>Bacteria</taxon>
        <taxon>Bacillati</taxon>
        <taxon>Bacillota</taxon>
        <taxon>Bacilli</taxon>
        <taxon>Bacillales</taxon>
        <taxon>Staphylococcaceae</taxon>
        <taxon>Salinicoccus</taxon>
    </lineage>
</organism>
<proteinExistence type="predicted"/>
<dbReference type="SUPFAM" id="SSF158504">
    <property type="entry name" value="BH2638-like"/>
    <property type="match status" value="1"/>
</dbReference>
<evidence type="ECO:0000313" key="2">
    <source>
        <dbReference type="EMBL" id="SFK53912.1"/>
    </source>
</evidence>
<dbReference type="KEGG" id="shv:AAT16_05165"/>
<dbReference type="InterPro" id="IPR023324">
    <property type="entry name" value="BH2638-like_sf"/>
</dbReference>
<gene>
    <name evidence="1" type="ORF">AAT16_05165</name>
    <name evidence="2" type="ORF">SAMN05216235_0272</name>
</gene>
<reference evidence="2 4" key="3">
    <citation type="submission" date="2016-10" db="EMBL/GenBank/DDBJ databases">
        <authorList>
            <person name="Varghese N."/>
            <person name="Submissions S."/>
        </authorList>
    </citation>
    <scope>NUCLEOTIDE SEQUENCE [LARGE SCALE GENOMIC DNA]</scope>
    <source>
        <strain evidence="2 4">CGMCC 1.6501</strain>
    </source>
</reference>
<dbReference type="EMBL" id="FOTB01000001">
    <property type="protein sequence ID" value="SFK53912.1"/>
    <property type="molecule type" value="Genomic_DNA"/>
</dbReference>
<accession>A0A0F7HLD4</accession>
<dbReference type="AlphaFoldDB" id="A0A0F7HLD4"/>
<evidence type="ECO:0000313" key="4">
    <source>
        <dbReference type="Proteomes" id="UP000183090"/>
    </source>
</evidence>
<dbReference type="EMBL" id="CP011366">
    <property type="protein sequence ID" value="AKG73657.1"/>
    <property type="molecule type" value="Genomic_DNA"/>
</dbReference>
<dbReference type="OrthoDB" id="1649074at2"/>
<reference evidence="3" key="2">
    <citation type="submission" date="2015-04" db="EMBL/GenBank/DDBJ databases">
        <title>Complete genome sequence of Salinicoccus halodurans strain H3B36, isolated from the Qaidam basin of China.</title>
        <authorList>
            <person name="Ma Y."/>
            <person name="Jiang K."/>
            <person name="Xue Y."/>
        </authorList>
    </citation>
    <scope>NUCLEOTIDE SEQUENCE [LARGE SCALE GENOMIC DNA]</scope>
    <source>
        <strain evidence="3">H3B36</strain>
    </source>
</reference>
<keyword evidence="3" id="KW-1185">Reference proteome</keyword>
<dbReference type="NCBIfam" id="NF003353">
    <property type="entry name" value="PRK04387.1"/>
    <property type="match status" value="1"/>
</dbReference>
<evidence type="ECO:0000313" key="3">
    <source>
        <dbReference type="Proteomes" id="UP000034029"/>
    </source>
</evidence>
<dbReference type="Proteomes" id="UP000034029">
    <property type="component" value="Chromosome"/>
</dbReference>
<dbReference type="Gene3D" id="1.10.220.80">
    <property type="entry name" value="BH2638-like"/>
    <property type="match status" value="1"/>
</dbReference>
<protein>
    <submittedName>
        <fullName evidence="2">Uncharacterized protein YktA, UPF0223 family</fullName>
    </submittedName>
</protein>
<sequence length="92" mass="10682">MTEEYNYPIDVDWTTEEVIDVVQFFEAVEMAFDKGVASGVLKENYNRFKQVVPSKAEEKTLFREFKQNSGMEAYQAVKQLKDTEEDGQMIKA</sequence>
<dbReference type="RefSeq" id="WP_046789847.1">
    <property type="nucleotide sequence ID" value="NZ_CP011366.1"/>
</dbReference>
<dbReference type="PIRSF" id="PIRSF037260">
    <property type="entry name" value="UPF0223"/>
    <property type="match status" value="1"/>
</dbReference>
<reference evidence="1 3" key="1">
    <citation type="journal article" date="2015" name="Int. J. Syst. Evol. Microbiol.">
        <title>Complete genome sequence of Salinicoccus halodurans H3B36, isolated from the Qaidam Basin in China.</title>
        <authorList>
            <person name="Jiang K."/>
            <person name="Xue Y."/>
            <person name="Ma Y."/>
        </authorList>
    </citation>
    <scope>NUCLEOTIDE SEQUENCE [LARGE SCALE GENOMIC DNA]</scope>
    <source>
        <strain evidence="1 3">H3B36</strain>
    </source>
</reference>
<dbReference type="InterPro" id="IPR007920">
    <property type="entry name" value="UPF0223"/>
</dbReference>
<dbReference type="Proteomes" id="UP000183090">
    <property type="component" value="Unassembled WGS sequence"/>
</dbReference>
<evidence type="ECO:0000313" key="1">
    <source>
        <dbReference type="EMBL" id="AKG73657.1"/>
    </source>
</evidence>
<dbReference type="Pfam" id="PF05256">
    <property type="entry name" value="UPF0223"/>
    <property type="match status" value="1"/>
</dbReference>